<dbReference type="OrthoDB" id="8545756at2"/>
<gene>
    <name evidence="9" type="ORF">DFR38_11925</name>
</gene>
<feature type="domain" description="ABC transmembrane type-1" evidence="8">
    <location>
        <begin position="61"/>
        <end position="245"/>
    </location>
</feature>
<evidence type="ECO:0000313" key="9">
    <source>
        <dbReference type="EMBL" id="PXX42312.1"/>
    </source>
</evidence>
<dbReference type="PANTHER" id="PTHR30151:SF38">
    <property type="entry name" value="ALIPHATIC SULFONATES TRANSPORT PERMEASE PROTEIN SSUC-RELATED"/>
    <property type="match status" value="1"/>
</dbReference>
<dbReference type="SUPFAM" id="SSF161098">
    <property type="entry name" value="MetI-like"/>
    <property type="match status" value="1"/>
</dbReference>
<proteinExistence type="inferred from homology"/>
<evidence type="ECO:0000256" key="5">
    <source>
        <dbReference type="ARBA" id="ARBA00022989"/>
    </source>
</evidence>
<dbReference type="Gene3D" id="1.10.3720.10">
    <property type="entry name" value="MetI-like"/>
    <property type="match status" value="1"/>
</dbReference>
<keyword evidence="3" id="KW-1003">Cell membrane</keyword>
<dbReference type="Proteomes" id="UP000248395">
    <property type="component" value="Unassembled WGS sequence"/>
</dbReference>
<evidence type="ECO:0000256" key="2">
    <source>
        <dbReference type="ARBA" id="ARBA00022448"/>
    </source>
</evidence>
<dbReference type="AlphaFoldDB" id="A0A318J3S3"/>
<dbReference type="PANTHER" id="PTHR30151">
    <property type="entry name" value="ALKANE SULFONATE ABC TRANSPORTER-RELATED, MEMBRANE SUBUNIT"/>
    <property type="match status" value="1"/>
</dbReference>
<accession>A0A318J3S3</accession>
<dbReference type="InterPro" id="IPR000515">
    <property type="entry name" value="MetI-like"/>
</dbReference>
<feature type="transmembrane region" description="Helical" evidence="7">
    <location>
        <begin position="131"/>
        <end position="150"/>
    </location>
</feature>
<evidence type="ECO:0000256" key="7">
    <source>
        <dbReference type="RuleBase" id="RU363032"/>
    </source>
</evidence>
<dbReference type="EMBL" id="QJKC01000019">
    <property type="protein sequence ID" value="PXX42312.1"/>
    <property type="molecule type" value="Genomic_DNA"/>
</dbReference>
<feature type="transmembrane region" description="Helical" evidence="7">
    <location>
        <begin position="15"/>
        <end position="36"/>
    </location>
</feature>
<evidence type="ECO:0000256" key="4">
    <source>
        <dbReference type="ARBA" id="ARBA00022692"/>
    </source>
</evidence>
<keyword evidence="4 7" id="KW-0812">Transmembrane</keyword>
<dbReference type="GO" id="GO:0005886">
    <property type="term" value="C:plasma membrane"/>
    <property type="evidence" value="ECO:0007669"/>
    <property type="project" value="UniProtKB-SubCell"/>
</dbReference>
<dbReference type="GO" id="GO:0042918">
    <property type="term" value="P:alkanesulfonate transmembrane transport"/>
    <property type="evidence" value="ECO:0007669"/>
    <property type="project" value="UniProtKB-ARBA"/>
</dbReference>
<comment type="caution">
    <text evidence="9">The sequence shown here is derived from an EMBL/GenBank/DDBJ whole genome shotgun (WGS) entry which is preliminary data.</text>
</comment>
<feature type="transmembrane region" description="Helical" evidence="7">
    <location>
        <begin position="194"/>
        <end position="214"/>
    </location>
</feature>
<feature type="transmembrane region" description="Helical" evidence="7">
    <location>
        <begin position="72"/>
        <end position="95"/>
    </location>
</feature>
<dbReference type="InterPro" id="IPR035906">
    <property type="entry name" value="MetI-like_sf"/>
</dbReference>
<feature type="transmembrane region" description="Helical" evidence="7">
    <location>
        <begin position="107"/>
        <end position="125"/>
    </location>
</feature>
<evidence type="ECO:0000256" key="3">
    <source>
        <dbReference type="ARBA" id="ARBA00022475"/>
    </source>
</evidence>
<evidence type="ECO:0000256" key="6">
    <source>
        <dbReference type="ARBA" id="ARBA00023136"/>
    </source>
</evidence>
<dbReference type="NCBIfam" id="NF008470">
    <property type="entry name" value="PRK11365.1"/>
    <property type="match status" value="1"/>
</dbReference>
<dbReference type="CDD" id="cd06261">
    <property type="entry name" value="TM_PBP2"/>
    <property type="match status" value="1"/>
</dbReference>
<reference evidence="9 10" key="1">
    <citation type="submission" date="2018-05" db="EMBL/GenBank/DDBJ databases">
        <title>Genomic Encyclopedia of Type Strains, Phase IV (KMG-IV): sequencing the most valuable type-strain genomes for metagenomic binning, comparative biology and taxonomic classification.</title>
        <authorList>
            <person name="Goeker M."/>
        </authorList>
    </citation>
    <scope>NUCLEOTIDE SEQUENCE [LARGE SCALE GENOMIC DNA]</scope>
    <source>
        <strain evidence="9 10">DSM 25134</strain>
    </source>
</reference>
<keyword evidence="2 7" id="KW-0813">Transport</keyword>
<comment type="similarity">
    <text evidence="7">Belongs to the binding-protein-dependent transport system permease family.</text>
</comment>
<protein>
    <submittedName>
        <fullName evidence="9">Sulfonate transport system permease protein</fullName>
    </submittedName>
</protein>
<sequence length="263" mass="28746">MSRSVSFARGLWQRLLPWLVPLLLVIGWQIASLAGWLNHRVLPAPSEVLVAFWQLLSSGDLFRHLAVSFARVASGFVIGAGLGLAFGLLAGVSRLGEALFDTTLQMLRNIPPLAILPLVILWFGIDESAKVFLVAFGVLFPVYLNTYHGIRSLDPQLLEMARSYGVSGKALFWQVVLPGALPSILVGIRYALGIAWIILIVAETLSATSGIGYLAANAREFLQTDIVVLSILLYAALGKVVDVAARALEKRWLRWHPSYFKAA</sequence>
<keyword evidence="10" id="KW-1185">Reference proteome</keyword>
<name>A0A318J3S3_9NEIS</name>
<evidence type="ECO:0000313" key="10">
    <source>
        <dbReference type="Proteomes" id="UP000248395"/>
    </source>
</evidence>
<feature type="transmembrane region" description="Helical" evidence="7">
    <location>
        <begin position="226"/>
        <end position="248"/>
    </location>
</feature>
<evidence type="ECO:0000259" key="8">
    <source>
        <dbReference type="PROSITE" id="PS50928"/>
    </source>
</evidence>
<keyword evidence="5 7" id="KW-1133">Transmembrane helix</keyword>
<organism evidence="9 10">
    <name type="scientific">Aquitalea magnusonii</name>
    <dbReference type="NCBI Taxonomy" id="332411"/>
    <lineage>
        <taxon>Bacteria</taxon>
        <taxon>Pseudomonadati</taxon>
        <taxon>Pseudomonadota</taxon>
        <taxon>Betaproteobacteria</taxon>
        <taxon>Neisseriales</taxon>
        <taxon>Chromobacteriaceae</taxon>
        <taxon>Aquitalea</taxon>
    </lineage>
</organism>
<dbReference type="RefSeq" id="WP_110313678.1">
    <property type="nucleotide sequence ID" value="NZ_QJKC01000019.1"/>
</dbReference>
<dbReference type="FunFam" id="1.10.3720.10:FF:000003">
    <property type="entry name" value="Aliphatic sulfonate ABC transporter permease"/>
    <property type="match status" value="1"/>
</dbReference>
<comment type="subcellular location">
    <subcellularLocation>
        <location evidence="1 7">Cell membrane</location>
        <topology evidence="1 7">Multi-pass membrane protein</topology>
    </subcellularLocation>
</comment>
<feature type="transmembrane region" description="Helical" evidence="7">
    <location>
        <begin position="170"/>
        <end position="188"/>
    </location>
</feature>
<evidence type="ECO:0000256" key="1">
    <source>
        <dbReference type="ARBA" id="ARBA00004651"/>
    </source>
</evidence>
<dbReference type="PROSITE" id="PS50928">
    <property type="entry name" value="ABC_TM1"/>
    <property type="match status" value="1"/>
</dbReference>
<dbReference type="Pfam" id="PF00528">
    <property type="entry name" value="BPD_transp_1"/>
    <property type="match status" value="1"/>
</dbReference>
<keyword evidence="6 7" id="KW-0472">Membrane</keyword>